<sequence length="53" mass="5762">MGAHLQTLFELFTVLINDPESLTVQVTTLEALGKVAEFIEPEDRAGVATFQGL</sequence>
<gene>
    <name evidence="1" type="ORF">H4R26_006198</name>
</gene>
<reference evidence="1" key="1">
    <citation type="submission" date="2022-07" db="EMBL/GenBank/DDBJ databases">
        <title>Phylogenomic reconstructions and comparative analyses of Kickxellomycotina fungi.</title>
        <authorList>
            <person name="Reynolds N.K."/>
            <person name="Stajich J.E."/>
            <person name="Barry K."/>
            <person name="Grigoriev I.V."/>
            <person name="Crous P."/>
            <person name="Smith M.E."/>
        </authorList>
    </citation>
    <scope>NUCLEOTIDE SEQUENCE</scope>
    <source>
        <strain evidence="1">IMI 214461</strain>
    </source>
</reference>
<comment type="caution">
    <text evidence="1">The sequence shown here is derived from an EMBL/GenBank/DDBJ whole genome shotgun (WGS) entry which is preliminary data.</text>
</comment>
<proteinExistence type="predicted"/>
<dbReference type="OrthoDB" id="7862313at2759"/>
<feature type="non-terminal residue" evidence="1">
    <location>
        <position position="53"/>
    </location>
</feature>
<dbReference type="Proteomes" id="UP001150907">
    <property type="component" value="Unassembled WGS sequence"/>
</dbReference>
<evidence type="ECO:0000313" key="1">
    <source>
        <dbReference type="EMBL" id="KAJ1996454.1"/>
    </source>
</evidence>
<organism evidence="1 2">
    <name type="scientific">Coemansia thaxteri</name>
    <dbReference type="NCBI Taxonomy" id="2663907"/>
    <lineage>
        <taxon>Eukaryota</taxon>
        <taxon>Fungi</taxon>
        <taxon>Fungi incertae sedis</taxon>
        <taxon>Zoopagomycota</taxon>
        <taxon>Kickxellomycotina</taxon>
        <taxon>Kickxellomycetes</taxon>
        <taxon>Kickxellales</taxon>
        <taxon>Kickxellaceae</taxon>
        <taxon>Coemansia</taxon>
    </lineage>
</organism>
<evidence type="ECO:0000313" key="2">
    <source>
        <dbReference type="Proteomes" id="UP001150907"/>
    </source>
</evidence>
<dbReference type="AlphaFoldDB" id="A0A9W8BCR0"/>
<name>A0A9W8BCR0_9FUNG</name>
<dbReference type="EMBL" id="JANBQF010001815">
    <property type="protein sequence ID" value="KAJ1996454.1"/>
    <property type="molecule type" value="Genomic_DNA"/>
</dbReference>
<accession>A0A9W8BCR0</accession>
<keyword evidence="2" id="KW-1185">Reference proteome</keyword>
<protein>
    <submittedName>
        <fullName evidence="1">Uncharacterized protein</fullName>
    </submittedName>
</protein>